<evidence type="ECO:0000256" key="1">
    <source>
        <dbReference type="SAM" id="MobiDB-lite"/>
    </source>
</evidence>
<dbReference type="EMBL" id="GG745368">
    <property type="protein sequence ID" value="KNE70917.1"/>
    <property type="molecule type" value="Genomic_DNA"/>
</dbReference>
<reference evidence="2 3" key="1">
    <citation type="submission" date="2009-11" db="EMBL/GenBank/DDBJ databases">
        <title>Annotation of Allomyces macrogynus ATCC 38327.</title>
        <authorList>
            <consortium name="The Broad Institute Genome Sequencing Platform"/>
            <person name="Russ C."/>
            <person name="Cuomo C."/>
            <person name="Burger G."/>
            <person name="Gray M.W."/>
            <person name="Holland P.W.H."/>
            <person name="King N."/>
            <person name="Lang F.B.F."/>
            <person name="Roger A.J."/>
            <person name="Ruiz-Trillo I."/>
            <person name="Young S.K."/>
            <person name="Zeng Q."/>
            <person name="Gargeya S."/>
            <person name="Fitzgerald M."/>
            <person name="Haas B."/>
            <person name="Abouelleil A."/>
            <person name="Alvarado L."/>
            <person name="Arachchi H.M."/>
            <person name="Berlin A."/>
            <person name="Chapman S.B."/>
            <person name="Gearin G."/>
            <person name="Goldberg J."/>
            <person name="Griggs A."/>
            <person name="Gujja S."/>
            <person name="Hansen M."/>
            <person name="Heiman D."/>
            <person name="Howarth C."/>
            <person name="Larimer J."/>
            <person name="Lui A."/>
            <person name="MacDonald P.J.P."/>
            <person name="McCowen C."/>
            <person name="Montmayeur A."/>
            <person name="Murphy C."/>
            <person name="Neiman D."/>
            <person name="Pearson M."/>
            <person name="Priest M."/>
            <person name="Roberts A."/>
            <person name="Saif S."/>
            <person name="Shea T."/>
            <person name="Sisk P."/>
            <person name="Stolte C."/>
            <person name="Sykes S."/>
            <person name="Wortman J."/>
            <person name="Nusbaum C."/>
            <person name="Birren B."/>
        </authorList>
    </citation>
    <scope>NUCLEOTIDE SEQUENCE [LARGE SCALE GENOMIC DNA]</scope>
    <source>
        <strain evidence="2 3">ATCC 38327</strain>
    </source>
</reference>
<name>A0A0L0T836_ALLM3</name>
<accession>A0A0L0T836</accession>
<gene>
    <name evidence="2" type="ORF">AMAG_20211</name>
</gene>
<feature type="region of interest" description="Disordered" evidence="1">
    <location>
        <begin position="120"/>
        <end position="150"/>
    </location>
</feature>
<proteinExistence type="predicted"/>
<organism evidence="2 3">
    <name type="scientific">Allomyces macrogynus (strain ATCC 38327)</name>
    <name type="common">Allomyces javanicus var. macrogynus</name>
    <dbReference type="NCBI Taxonomy" id="578462"/>
    <lineage>
        <taxon>Eukaryota</taxon>
        <taxon>Fungi</taxon>
        <taxon>Fungi incertae sedis</taxon>
        <taxon>Blastocladiomycota</taxon>
        <taxon>Blastocladiomycetes</taxon>
        <taxon>Blastocladiales</taxon>
        <taxon>Blastocladiaceae</taxon>
        <taxon>Allomyces</taxon>
    </lineage>
</organism>
<keyword evidence="3" id="KW-1185">Reference proteome</keyword>
<evidence type="ECO:0000313" key="3">
    <source>
        <dbReference type="Proteomes" id="UP000054350"/>
    </source>
</evidence>
<sequence length="388" mass="41980">MSASSMESSNLSAVGSQASRARLASSTIATLDSEIISSFGSTILSPSSTAIPDYAPTSCPIHCSPCECLAAVDDAWAAQRIDLHRAIGTELVQSTRSFWDESIALHEVVEQLVDVADEDDTTTPVRPWSSLSSDRASPWPPWPTSTSLPPRATLSQLSDFQREQWDQKLARIRNALTTNPSSSVDVLLRVGRLAPSIALIALAAPRAPTRLLDDAVQAEARTGCPWLCFAESFLGAAEPQQDQSTPPRPGTAHRASITALRESLRMEKDRLQLFVNLLRDLLERHADDPRSGVMHRGSATPEALAVAVELMCALQPGHRIDQADERGMGEGAHYRAYDTILTVIRHSFFAVRSSATTIHGLGAKHDPTTGFIVAHPVTSRQHAPHPAI</sequence>
<dbReference type="AlphaFoldDB" id="A0A0L0T836"/>
<evidence type="ECO:0000313" key="2">
    <source>
        <dbReference type="EMBL" id="KNE70917.1"/>
    </source>
</evidence>
<protein>
    <submittedName>
        <fullName evidence="2">Uncharacterized protein</fullName>
    </submittedName>
</protein>
<dbReference type="VEuPathDB" id="FungiDB:AMAG_20211"/>
<dbReference type="Proteomes" id="UP000054350">
    <property type="component" value="Unassembled WGS sequence"/>
</dbReference>
<reference evidence="3" key="2">
    <citation type="submission" date="2009-11" db="EMBL/GenBank/DDBJ databases">
        <title>The Genome Sequence of Allomyces macrogynus strain ATCC 38327.</title>
        <authorList>
            <consortium name="The Broad Institute Genome Sequencing Platform"/>
            <person name="Russ C."/>
            <person name="Cuomo C."/>
            <person name="Shea T."/>
            <person name="Young S.K."/>
            <person name="Zeng Q."/>
            <person name="Koehrsen M."/>
            <person name="Haas B."/>
            <person name="Borodovsky M."/>
            <person name="Guigo R."/>
            <person name="Alvarado L."/>
            <person name="Berlin A."/>
            <person name="Borenstein D."/>
            <person name="Chen Z."/>
            <person name="Engels R."/>
            <person name="Freedman E."/>
            <person name="Gellesch M."/>
            <person name="Goldberg J."/>
            <person name="Griggs A."/>
            <person name="Gujja S."/>
            <person name="Heiman D."/>
            <person name="Hepburn T."/>
            <person name="Howarth C."/>
            <person name="Jen D."/>
            <person name="Larson L."/>
            <person name="Lewis B."/>
            <person name="Mehta T."/>
            <person name="Park D."/>
            <person name="Pearson M."/>
            <person name="Roberts A."/>
            <person name="Saif S."/>
            <person name="Shenoy N."/>
            <person name="Sisk P."/>
            <person name="Stolte C."/>
            <person name="Sykes S."/>
            <person name="Walk T."/>
            <person name="White J."/>
            <person name="Yandava C."/>
            <person name="Burger G."/>
            <person name="Gray M.W."/>
            <person name="Holland P.W.H."/>
            <person name="King N."/>
            <person name="Lang F.B.F."/>
            <person name="Roger A.J."/>
            <person name="Ruiz-Trillo I."/>
            <person name="Lander E."/>
            <person name="Nusbaum C."/>
        </authorList>
    </citation>
    <scope>NUCLEOTIDE SEQUENCE [LARGE SCALE GENOMIC DNA]</scope>
    <source>
        <strain evidence="3">ATCC 38327</strain>
    </source>
</reference>